<dbReference type="AlphaFoldDB" id="A0A6J5A7R4"/>
<name>A0A6J5A7R4_9BURK</name>
<dbReference type="EMBL" id="CADIJZ010000004">
    <property type="protein sequence ID" value="CAB3657431.1"/>
    <property type="molecule type" value="Genomic_DNA"/>
</dbReference>
<dbReference type="Proteomes" id="UP000494205">
    <property type="component" value="Unassembled WGS sequence"/>
</dbReference>
<organism evidence="1 2">
    <name type="scientific">Paraburkholderia rhynchosiae</name>
    <dbReference type="NCBI Taxonomy" id="487049"/>
    <lineage>
        <taxon>Bacteria</taxon>
        <taxon>Pseudomonadati</taxon>
        <taxon>Pseudomonadota</taxon>
        <taxon>Betaproteobacteria</taxon>
        <taxon>Burkholderiales</taxon>
        <taxon>Burkholderiaceae</taxon>
        <taxon>Paraburkholderia</taxon>
    </lineage>
</organism>
<sequence>MVFSRRRLTGSRVLWISLETQASISLHRRSWTGLNGIEISARVRSLSVLEFDARFVTVHWNYHLQVLNLMWNDPSVDSDRF</sequence>
<accession>A0A6J5A7R4</accession>
<proteinExistence type="predicted"/>
<protein>
    <submittedName>
        <fullName evidence="1">Uncharacterized protein</fullName>
    </submittedName>
</protein>
<evidence type="ECO:0000313" key="2">
    <source>
        <dbReference type="Proteomes" id="UP000494205"/>
    </source>
</evidence>
<gene>
    <name evidence="1" type="ORF">LMG27174_01487</name>
</gene>
<reference evidence="1 2" key="1">
    <citation type="submission" date="2020-04" db="EMBL/GenBank/DDBJ databases">
        <authorList>
            <person name="De Canck E."/>
        </authorList>
    </citation>
    <scope>NUCLEOTIDE SEQUENCE [LARGE SCALE GENOMIC DNA]</scope>
    <source>
        <strain evidence="1 2">LMG 27174</strain>
    </source>
</reference>
<evidence type="ECO:0000313" key="1">
    <source>
        <dbReference type="EMBL" id="CAB3657431.1"/>
    </source>
</evidence>